<keyword evidence="1" id="KW-0863">Zinc-finger</keyword>
<dbReference type="RefSeq" id="XP_071905858.1">
    <property type="nucleotide sequence ID" value="XM_072049757.1"/>
</dbReference>
<dbReference type="PANTHER" id="PTHR31286">
    <property type="entry name" value="GLYCINE-RICH CELL WALL STRUCTURAL PROTEIN 1.8-LIKE"/>
    <property type="match status" value="1"/>
</dbReference>
<accession>A0ABM4UEZ5</accession>
<dbReference type="PROSITE" id="PS50158">
    <property type="entry name" value="ZF_CCHC"/>
    <property type="match status" value="1"/>
</dbReference>
<organism evidence="5 6">
    <name type="scientific">Coffea arabica</name>
    <name type="common">Arabian coffee</name>
    <dbReference type="NCBI Taxonomy" id="13443"/>
    <lineage>
        <taxon>Eukaryota</taxon>
        <taxon>Viridiplantae</taxon>
        <taxon>Streptophyta</taxon>
        <taxon>Embryophyta</taxon>
        <taxon>Tracheophyta</taxon>
        <taxon>Spermatophyta</taxon>
        <taxon>Magnoliopsida</taxon>
        <taxon>eudicotyledons</taxon>
        <taxon>Gunneridae</taxon>
        <taxon>Pentapetalae</taxon>
        <taxon>asterids</taxon>
        <taxon>lamiids</taxon>
        <taxon>Gentianales</taxon>
        <taxon>Rubiaceae</taxon>
        <taxon>Ixoroideae</taxon>
        <taxon>Gardenieae complex</taxon>
        <taxon>Bertiereae - Coffeeae clade</taxon>
        <taxon>Coffeeae</taxon>
        <taxon>Coffea</taxon>
    </lineage>
</organism>
<evidence type="ECO:0000256" key="1">
    <source>
        <dbReference type="PROSITE-ProRule" id="PRU00047"/>
    </source>
</evidence>
<gene>
    <name evidence="6" type="primary">LOC140007058</name>
</gene>
<proteinExistence type="predicted"/>
<keyword evidence="2" id="KW-0175">Coiled coil</keyword>
<dbReference type="InterPro" id="IPR001878">
    <property type="entry name" value="Znf_CCHC"/>
</dbReference>
<sequence length="294" mass="33240">MAVGGNVGGGWLWMKKNEGINFLTAVQTKLPLKKSSGEVVPNPSPRSKDGSKPSFTTPTPPASPWSGRSFLEALKEKPSKKDFYDDSEEEMEIAEESLEEEKDTRKEAEIAALKFPRVTIEKGKNPDFWKPWRKSLIIKVLGRTEDYQKVLEEGPWMFQDNYVTISKWKPDFRPVQEDIKTTLAWVRLPVKVDSQTLEVARRKYARICVEVDLKKPLIPFIWVNNDLQAVEYEGLDAICFDCGQYGHIAANCLKNSNNRGGKDAQVNPVAGEGHRTETRVAPEANPYGPWMLAK</sequence>
<dbReference type="SUPFAM" id="SSF57756">
    <property type="entry name" value="Retrovirus zinc finger-like domains"/>
    <property type="match status" value="1"/>
</dbReference>
<protein>
    <recommendedName>
        <fullName evidence="4">CCHC-type domain-containing protein</fullName>
    </recommendedName>
</protein>
<evidence type="ECO:0000313" key="5">
    <source>
        <dbReference type="Proteomes" id="UP001652660"/>
    </source>
</evidence>
<evidence type="ECO:0000256" key="2">
    <source>
        <dbReference type="SAM" id="Coils"/>
    </source>
</evidence>
<dbReference type="SMART" id="SM00343">
    <property type="entry name" value="ZnF_C2HC"/>
    <property type="match status" value="1"/>
</dbReference>
<evidence type="ECO:0000259" key="4">
    <source>
        <dbReference type="PROSITE" id="PS50158"/>
    </source>
</evidence>
<dbReference type="InterPro" id="IPR036875">
    <property type="entry name" value="Znf_CCHC_sf"/>
</dbReference>
<keyword evidence="1" id="KW-0479">Metal-binding</keyword>
<name>A0ABM4UEZ5_COFAR</name>
<keyword evidence="1" id="KW-0862">Zinc</keyword>
<keyword evidence="5" id="KW-1185">Reference proteome</keyword>
<dbReference type="Proteomes" id="UP001652660">
    <property type="component" value="Chromosome 5e"/>
</dbReference>
<feature type="region of interest" description="Disordered" evidence="3">
    <location>
        <begin position="33"/>
        <end position="68"/>
    </location>
</feature>
<feature type="coiled-coil region" evidence="2">
    <location>
        <begin position="84"/>
        <end position="111"/>
    </location>
</feature>
<dbReference type="InterPro" id="IPR040256">
    <property type="entry name" value="At4g02000-like"/>
</dbReference>
<evidence type="ECO:0000256" key="3">
    <source>
        <dbReference type="SAM" id="MobiDB-lite"/>
    </source>
</evidence>
<dbReference type="GeneID" id="140007058"/>
<reference evidence="6" key="1">
    <citation type="submission" date="2025-08" db="UniProtKB">
        <authorList>
            <consortium name="RefSeq"/>
        </authorList>
    </citation>
    <scope>IDENTIFICATION</scope>
    <source>
        <tissue evidence="6">Leaves</tissue>
    </source>
</reference>
<evidence type="ECO:0000313" key="6">
    <source>
        <dbReference type="RefSeq" id="XP_071905858.1"/>
    </source>
</evidence>
<dbReference type="PANTHER" id="PTHR31286:SF99">
    <property type="entry name" value="DUF4283 DOMAIN-CONTAINING PROTEIN"/>
    <property type="match status" value="1"/>
</dbReference>
<feature type="domain" description="CCHC-type" evidence="4">
    <location>
        <begin position="239"/>
        <end position="252"/>
    </location>
</feature>